<comment type="similarity">
    <text evidence="1">Belongs to the thioesterase PaaI family.</text>
</comment>
<dbReference type="InterPro" id="IPR003736">
    <property type="entry name" value="PAAI_dom"/>
</dbReference>
<sequence length="147" mass="16248">MANPIVEFLNTQIGNTIENTPSEVSNWLKGKLISAELGKISVSFKVRKEMMNPAGVLHGGMASLIADDMMGLCLFTLNKEHFYTSVNLTIDFLKPAFLDDEIVAETEVIKDGRKITHCVCKLKRDDVVIAYSTSNLMATSKTNSFSQ</sequence>
<dbReference type="OrthoDB" id="32575at2"/>
<dbReference type="KEGG" id="fpf:DCC35_01815"/>
<evidence type="ECO:0000256" key="1">
    <source>
        <dbReference type="ARBA" id="ARBA00008324"/>
    </source>
</evidence>
<dbReference type="InterPro" id="IPR006683">
    <property type="entry name" value="Thioestr_dom"/>
</dbReference>
<keyword evidence="2" id="KW-0378">Hydrolase</keyword>
<reference evidence="4 5" key="1">
    <citation type="submission" date="2018-04" db="EMBL/GenBank/DDBJ databases">
        <title>Complete genome uncultured novel isolate.</title>
        <authorList>
            <person name="Merlino G."/>
        </authorList>
    </citation>
    <scope>NUCLEOTIDE SEQUENCE [LARGE SCALE GENOMIC DNA]</scope>
    <source>
        <strain evidence="5">R1DC9</strain>
    </source>
</reference>
<evidence type="ECO:0000313" key="5">
    <source>
        <dbReference type="Proteomes" id="UP000298616"/>
    </source>
</evidence>
<dbReference type="EMBL" id="CP028923">
    <property type="protein sequence ID" value="QCK13577.1"/>
    <property type="molecule type" value="Genomic_DNA"/>
</dbReference>
<dbReference type="PANTHER" id="PTHR21660:SF1">
    <property type="entry name" value="ACYL-COENZYME A THIOESTERASE 13"/>
    <property type="match status" value="1"/>
</dbReference>
<gene>
    <name evidence="4" type="ORF">DCC35_01815</name>
</gene>
<proteinExistence type="inferred from homology"/>
<name>A0A4D7JFY9_9BACT</name>
<evidence type="ECO:0000256" key="2">
    <source>
        <dbReference type="ARBA" id="ARBA00022801"/>
    </source>
</evidence>
<keyword evidence="5" id="KW-1185">Reference proteome</keyword>
<dbReference type="NCBIfam" id="TIGR00369">
    <property type="entry name" value="unchar_dom_1"/>
    <property type="match status" value="1"/>
</dbReference>
<feature type="domain" description="Thioesterase" evidence="3">
    <location>
        <begin position="55"/>
        <end position="126"/>
    </location>
</feature>
<dbReference type="AlphaFoldDB" id="A0A4D7JFY9"/>
<evidence type="ECO:0000259" key="3">
    <source>
        <dbReference type="Pfam" id="PF03061"/>
    </source>
</evidence>
<dbReference type="InterPro" id="IPR039298">
    <property type="entry name" value="ACOT13"/>
</dbReference>
<dbReference type="CDD" id="cd03443">
    <property type="entry name" value="PaaI_thioesterase"/>
    <property type="match status" value="1"/>
</dbReference>
<evidence type="ECO:0000313" key="4">
    <source>
        <dbReference type="EMBL" id="QCK13577.1"/>
    </source>
</evidence>
<dbReference type="PANTHER" id="PTHR21660">
    <property type="entry name" value="THIOESTERASE SUPERFAMILY MEMBER-RELATED"/>
    <property type="match status" value="1"/>
</dbReference>
<dbReference type="Pfam" id="PF03061">
    <property type="entry name" value="4HBT"/>
    <property type="match status" value="1"/>
</dbReference>
<organism evidence="4 5">
    <name type="scientific">Mangrovivirga cuniculi</name>
    <dbReference type="NCBI Taxonomy" id="2715131"/>
    <lineage>
        <taxon>Bacteria</taxon>
        <taxon>Pseudomonadati</taxon>
        <taxon>Bacteroidota</taxon>
        <taxon>Cytophagia</taxon>
        <taxon>Cytophagales</taxon>
        <taxon>Mangrovivirgaceae</taxon>
        <taxon>Mangrovivirga</taxon>
    </lineage>
</organism>
<dbReference type="InterPro" id="IPR029069">
    <property type="entry name" value="HotDog_dom_sf"/>
</dbReference>
<dbReference type="RefSeq" id="WP_137089175.1">
    <property type="nucleotide sequence ID" value="NZ_CP028923.1"/>
</dbReference>
<accession>A0A4D7JFY9</accession>
<protein>
    <submittedName>
        <fullName evidence="4">PaaI family thioesterase</fullName>
    </submittedName>
</protein>
<dbReference type="Gene3D" id="3.10.129.10">
    <property type="entry name" value="Hotdog Thioesterase"/>
    <property type="match status" value="1"/>
</dbReference>
<dbReference type="Proteomes" id="UP000298616">
    <property type="component" value="Chromosome"/>
</dbReference>
<dbReference type="GO" id="GO:0047617">
    <property type="term" value="F:fatty acyl-CoA hydrolase activity"/>
    <property type="evidence" value="ECO:0007669"/>
    <property type="project" value="InterPro"/>
</dbReference>
<dbReference type="SUPFAM" id="SSF54637">
    <property type="entry name" value="Thioesterase/thiol ester dehydrase-isomerase"/>
    <property type="match status" value="1"/>
</dbReference>